<dbReference type="RefSeq" id="WP_106520973.1">
    <property type="nucleotide sequence ID" value="NZ_PYGD01000001.1"/>
</dbReference>
<dbReference type="PIRSF" id="PIRSF000728">
    <property type="entry name" value="NAGK"/>
    <property type="match status" value="1"/>
</dbReference>
<accession>A0A2P8DAK4</accession>
<organism evidence="11 12">
    <name type="scientific">Taibaiella chishuiensis</name>
    <dbReference type="NCBI Taxonomy" id="1434707"/>
    <lineage>
        <taxon>Bacteria</taxon>
        <taxon>Pseudomonadati</taxon>
        <taxon>Bacteroidota</taxon>
        <taxon>Chitinophagia</taxon>
        <taxon>Chitinophagales</taxon>
        <taxon>Chitinophagaceae</taxon>
        <taxon>Taibaiella</taxon>
    </lineage>
</organism>
<comment type="function">
    <text evidence="9">Catalyzes the ATP-dependent phosphorylation of N-acetyl-L-glutamate.</text>
</comment>
<keyword evidence="12" id="KW-1185">Reference proteome</keyword>
<evidence type="ECO:0000256" key="4">
    <source>
        <dbReference type="ARBA" id="ARBA00022679"/>
    </source>
</evidence>
<keyword evidence="5 9" id="KW-0547">Nucleotide-binding</keyword>
<dbReference type="GO" id="GO:0005524">
    <property type="term" value="F:ATP binding"/>
    <property type="evidence" value="ECO:0007669"/>
    <property type="project" value="UniProtKB-UniRule"/>
</dbReference>
<evidence type="ECO:0000256" key="5">
    <source>
        <dbReference type="ARBA" id="ARBA00022741"/>
    </source>
</evidence>
<evidence type="ECO:0000313" key="11">
    <source>
        <dbReference type="EMBL" id="PSK94254.1"/>
    </source>
</evidence>
<evidence type="ECO:0000256" key="2">
    <source>
        <dbReference type="ARBA" id="ARBA00022571"/>
    </source>
</evidence>
<comment type="caution">
    <text evidence="11">The sequence shown here is derived from an EMBL/GenBank/DDBJ whole genome shotgun (WGS) entry which is preliminary data.</text>
</comment>
<proteinExistence type="inferred from homology"/>
<reference evidence="11 12" key="1">
    <citation type="submission" date="2018-03" db="EMBL/GenBank/DDBJ databases">
        <title>Genomic Encyclopedia of Type Strains, Phase III (KMG-III): the genomes of soil and plant-associated and newly described type strains.</title>
        <authorList>
            <person name="Whitman W."/>
        </authorList>
    </citation>
    <scope>NUCLEOTIDE SEQUENCE [LARGE SCALE GENOMIC DNA]</scope>
    <source>
        <strain evidence="11 12">CGMCC 1.12700</strain>
    </source>
</reference>
<keyword evidence="2 9" id="KW-0055">Arginine biosynthesis</keyword>
<sequence length="262" mass="28051">MKEQLSVIKIGGNVIDDTASLQRFLDQVSSLNGPCILVHGGGKLATSLAADLQVPQQMVEGRRITDEATLKIVTMVYAGYINKNIVALLQARGCAALGLSGADGNLIQAHKRTGTQQDYGFAGDIDAVNETLCTGLLQQGYTLVVAPITHDREGQLLNTNADTIAQELAQALSRQYSVRLIYCFEKSGVLRDTEDESSRIAAINKTTFSSLKAEGVIYAGMLPKLDNAFAALDKGVDRVVIGKWSDLPQLVSGQNGTTISHE</sequence>
<dbReference type="InterPro" id="IPR036393">
    <property type="entry name" value="AceGlu_kinase-like_sf"/>
</dbReference>
<dbReference type="EC" id="2.7.2.8" evidence="9"/>
<dbReference type="GO" id="GO:0003991">
    <property type="term" value="F:acetylglutamate kinase activity"/>
    <property type="evidence" value="ECO:0007669"/>
    <property type="project" value="UniProtKB-UniRule"/>
</dbReference>
<dbReference type="SUPFAM" id="SSF53633">
    <property type="entry name" value="Carbamate kinase-like"/>
    <property type="match status" value="1"/>
</dbReference>
<dbReference type="PANTHER" id="PTHR23342:SF0">
    <property type="entry name" value="N-ACETYLGLUTAMATE SYNTHASE, MITOCHONDRIAL"/>
    <property type="match status" value="1"/>
</dbReference>
<evidence type="ECO:0000256" key="7">
    <source>
        <dbReference type="ARBA" id="ARBA00022840"/>
    </source>
</evidence>
<comment type="catalytic activity">
    <reaction evidence="8 9">
        <text>N-acetyl-L-glutamate + ATP = N-acetyl-L-glutamyl 5-phosphate + ADP</text>
        <dbReference type="Rhea" id="RHEA:14629"/>
        <dbReference type="ChEBI" id="CHEBI:30616"/>
        <dbReference type="ChEBI" id="CHEBI:44337"/>
        <dbReference type="ChEBI" id="CHEBI:57936"/>
        <dbReference type="ChEBI" id="CHEBI:456216"/>
        <dbReference type="EC" id="2.7.2.8"/>
    </reaction>
</comment>
<feature type="site" description="Transition state stabilizer" evidence="9">
    <location>
        <position position="9"/>
    </location>
</feature>
<dbReference type="HAMAP" id="MF_00082">
    <property type="entry name" value="ArgB"/>
    <property type="match status" value="1"/>
</dbReference>
<evidence type="ECO:0000256" key="6">
    <source>
        <dbReference type="ARBA" id="ARBA00022777"/>
    </source>
</evidence>
<dbReference type="GO" id="GO:0005737">
    <property type="term" value="C:cytoplasm"/>
    <property type="evidence" value="ECO:0007669"/>
    <property type="project" value="UniProtKB-SubCell"/>
</dbReference>
<dbReference type="OrthoDB" id="9803155at2"/>
<comment type="similarity">
    <text evidence="9">Belongs to the acetylglutamate kinase family. ArgB subfamily.</text>
</comment>
<dbReference type="InterPro" id="IPR004662">
    <property type="entry name" value="AcgluKinase_fam"/>
</dbReference>
<keyword evidence="4 9" id="KW-0808">Transferase</keyword>
<feature type="binding site" evidence="9">
    <location>
        <position position="158"/>
    </location>
    <ligand>
        <name>substrate</name>
    </ligand>
</feature>
<dbReference type="Pfam" id="PF00696">
    <property type="entry name" value="AA_kinase"/>
    <property type="match status" value="1"/>
</dbReference>
<feature type="site" description="Transition state stabilizer" evidence="9">
    <location>
        <position position="224"/>
    </location>
</feature>
<feature type="binding site" evidence="9">
    <location>
        <begin position="41"/>
        <end position="42"/>
    </location>
    <ligand>
        <name>substrate</name>
    </ligand>
</feature>
<evidence type="ECO:0000256" key="9">
    <source>
        <dbReference type="HAMAP-Rule" id="MF_00082"/>
    </source>
</evidence>
<evidence type="ECO:0000256" key="1">
    <source>
        <dbReference type="ARBA" id="ARBA00004828"/>
    </source>
</evidence>
<keyword evidence="3 9" id="KW-0028">Amino-acid biosynthesis</keyword>
<gene>
    <name evidence="9" type="primary">argB</name>
    <name evidence="11" type="ORF">B0I18_101409</name>
</gene>
<dbReference type="GO" id="GO:0042450">
    <property type="term" value="P:L-arginine biosynthetic process via ornithine"/>
    <property type="evidence" value="ECO:0007669"/>
    <property type="project" value="UniProtKB-UniRule"/>
</dbReference>
<evidence type="ECO:0000259" key="10">
    <source>
        <dbReference type="Pfam" id="PF00696"/>
    </source>
</evidence>
<dbReference type="Proteomes" id="UP000240572">
    <property type="component" value="Unassembled WGS sequence"/>
</dbReference>
<dbReference type="PANTHER" id="PTHR23342">
    <property type="entry name" value="N-ACETYLGLUTAMATE SYNTHASE"/>
    <property type="match status" value="1"/>
</dbReference>
<evidence type="ECO:0000256" key="3">
    <source>
        <dbReference type="ARBA" id="ARBA00022605"/>
    </source>
</evidence>
<comment type="subcellular location">
    <subcellularLocation>
        <location evidence="9">Cytoplasm</location>
    </subcellularLocation>
</comment>
<comment type="pathway">
    <text evidence="1 9">Amino-acid biosynthesis; L-arginine biosynthesis; N(2)-acetyl-L-ornithine from L-glutamate: step 2/4.</text>
</comment>
<feature type="domain" description="Aspartate/glutamate/uridylate kinase" evidence="10">
    <location>
        <begin position="6"/>
        <end position="242"/>
    </location>
</feature>
<evidence type="ECO:0000256" key="8">
    <source>
        <dbReference type="ARBA" id="ARBA00048141"/>
    </source>
</evidence>
<dbReference type="UniPathway" id="UPA00068">
    <property type="reaction ID" value="UER00107"/>
</dbReference>
<dbReference type="NCBIfam" id="TIGR00761">
    <property type="entry name" value="argB"/>
    <property type="match status" value="1"/>
</dbReference>
<keyword evidence="6 9" id="KW-0418">Kinase</keyword>
<keyword evidence="7 9" id="KW-0067">ATP-binding</keyword>
<dbReference type="EMBL" id="PYGD01000001">
    <property type="protein sequence ID" value="PSK94254.1"/>
    <property type="molecule type" value="Genomic_DNA"/>
</dbReference>
<dbReference type="InterPro" id="IPR037528">
    <property type="entry name" value="ArgB"/>
</dbReference>
<protein>
    <recommendedName>
        <fullName evidence="9">Acetylglutamate kinase</fullName>
        <ecNumber evidence="9">2.7.2.8</ecNumber>
    </recommendedName>
    <alternativeName>
        <fullName evidence="9">N-acetyl-L-glutamate 5-phosphotransferase</fullName>
    </alternativeName>
    <alternativeName>
        <fullName evidence="9">NAG kinase</fullName>
        <shortName evidence="9">NAGK</shortName>
    </alternativeName>
</protein>
<feature type="binding site" evidence="9">
    <location>
        <position position="63"/>
    </location>
    <ligand>
        <name>substrate</name>
    </ligand>
</feature>
<dbReference type="CDD" id="cd04238">
    <property type="entry name" value="AAK_NAGK-like"/>
    <property type="match status" value="1"/>
</dbReference>
<evidence type="ECO:0000313" key="12">
    <source>
        <dbReference type="Proteomes" id="UP000240572"/>
    </source>
</evidence>
<dbReference type="Gene3D" id="3.40.1160.10">
    <property type="entry name" value="Acetylglutamate kinase-like"/>
    <property type="match status" value="1"/>
</dbReference>
<keyword evidence="9" id="KW-0963">Cytoplasm</keyword>
<name>A0A2P8DAK4_9BACT</name>
<dbReference type="InterPro" id="IPR001048">
    <property type="entry name" value="Asp/Glu/Uridylate_kinase"/>
</dbReference>
<dbReference type="AlphaFoldDB" id="A0A2P8DAK4"/>